<dbReference type="AlphaFoldDB" id="A0A6C2U227"/>
<dbReference type="Proteomes" id="UP000366872">
    <property type="component" value="Unassembled WGS sequence"/>
</dbReference>
<proteinExistence type="predicted"/>
<evidence type="ECO:0008006" key="3">
    <source>
        <dbReference type="Google" id="ProtNLM"/>
    </source>
</evidence>
<sequence>MRPACSSSPVAKVDCAVKTAPATVGLLSCSALIDPNPSGTNAFYKVTD</sequence>
<evidence type="ECO:0000313" key="1">
    <source>
        <dbReference type="EMBL" id="VGO13631.1"/>
    </source>
</evidence>
<gene>
    <name evidence="1" type="ORF">PDESU_02188</name>
</gene>
<reference evidence="1 2" key="1">
    <citation type="submission" date="2019-04" db="EMBL/GenBank/DDBJ databases">
        <authorList>
            <person name="Van Vliet M D."/>
        </authorList>
    </citation>
    <scope>NUCLEOTIDE SEQUENCE [LARGE SCALE GENOMIC DNA]</scope>
    <source>
        <strain evidence="1 2">F1</strain>
    </source>
</reference>
<organism evidence="1 2">
    <name type="scientific">Pontiella desulfatans</name>
    <dbReference type="NCBI Taxonomy" id="2750659"/>
    <lineage>
        <taxon>Bacteria</taxon>
        <taxon>Pseudomonadati</taxon>
        <taxon>Kiritimatiellota</taxon>
        <taxon>Kiritimatiellia</taxon>
        <taxon>Kiritimatiellales</taxon>
        <taxon>Pontiellaceae</taxon>
        <taxon>Pontiella</taxon>
    </lineage>
</organism>
<dbReference type="PROSITE" id="PS51257">
    <property type="entry name" value="PROKAR_LIPOPROTEIN"/>
    <property type="match status" value="1"/>
</dbReference>
<accession>A0A6C2U227</accession>
<dbReference type="EMBL" id="CAAHFG010000001">
    <property type="protein sequence ID" value="VGO13631.1"/>
    <property type="molecule type" value="Genomic_DNA"/>
</dbReference>
<evidence type="ECO:0000313" key="2">
    <source>
        <dbReference type="Proteomes" id="UP000366872"/>
    </source>
</evidence>
<dbReference type="RefSeq" id="WP_168442161.1">
    <property type="nucleotide sequence ID" value="NZ_CAAHFG010000001.1"/>
</dbReference>
<keyword evidence="2" id="KW-1185">Reference proteome</keyword>
<protein>
    <recommendedName>
        <fullName evidence="3">Lipoprotein</fullName>
    </recommendedName>
</protein>
<name>A0A6C2U227_PONDE</name>